<evidence type="ECO:0000313" key="2">
    <source>
        <dbReference type="Proteomes" id="UP000054516"/>
    </source>
</evidence>
<keyword evidence="2" id="KW-1185">Reference proteome</keyword>
<dbReference type="Proteomes" id="UP000054516">
    <property type="component" value="Unassembled WGS sequence"/>
</dbReference>
<keyword evidence="1" id="KW-0560">Oxidoreductase</keyword>
<dbReference type="GO" id="GO:0051213">
    <property type="term" value="F:dioxygenase activity"/>
    <property type="evidence" value="ECO:0007669"/>
    <property type="project" value="UniProtKB-KW"/>
</dbReference>
<dbReference type="STRING" id="77044.A0A1W2TL77"/>
<gene>
    <name evidence="1" type="ORF">SAMD00023353_3401050</name>
</gene>
<evidence type="ECO:0000313" key="1">
    <source>
        <dbReference type="EMBL" id="GAP89022.1"/>
    </source>
</evidence>
<accession>A0A1W2TL77</accession>
<sequence>MKALLEQCAAKIAAQRLNGIDQSFAGHRMIENSSPPIDQTCSFLSTVPSGHQASDLLRVPKSELLQYSQQLKPFIDDGRGFISKHYLSTARSVLPREVVGEMQKWMAIVNSKLFWVEGISSHASEPVLSTAALNICAIAQNSGIPCLSYFCTTIHERNKTARRDPNATHTEATCVSLLYSIIIQLCENLPDDFAGAEEFEHQFQLLDGTLKSLEAAICLIERLFICLPPLTVWVLDRFPFAGTKSTAPYIKRLIDILRSEGDGRITKVLFTTEGNTPWLSGNLRAHEHFLASRMALNKPGRVMPGAVSPVFHGKFPKDGQET</sequence>
<dbReference type="EMBL" id="DF977479">
    <property type="protein sequence ID" value="GAP89022.1"/>
    <property type="molecule type" value="Genomic_DNA"/>
</dbReference>
<dbReference type="OrthoDB" id="4840035at2759"/>
<dbReference type="AlphaFoldDB" id="A0A1W2TL77"/>
<organism evidence="1">
    <name type="scientific">Rosellinia necatrix</name>
    <name type="common">White root-rot fungus</name>
    <dbReference type="NCBI Taxonomy" id="77044"/>
    <lineage>
        <taxon>Eukaryota</taxon>
        <taxon>Fungi</taxon>
        <taxon>Dikarya</taxon>
        <taxon>Ascomycota</taxon>
        <taxon>Pezizomycotina</taxon>
        <taxon>Sordariomycetes</taxon>
        <taxon>Xylariomycetidae</taxon>
        <taxon>Xylariales</taxon>
        <taxon>Xylariaceae</taxon>
        <taxon>Rosellinia</taxon>
    </lineage>
</organism>
<reference evidence="1" key="1">
    <citation type="submission" date="2016-03" db="EMBL/GenBank/DDBJ databases">
        <title>Draft genome sequence of Rosellinia necatrix.</title>
        <authorList>
            <person name="Kanematsu S."/>
        </authorList>
    </citation>
    <scope>NUCLEOTIDE SEQUENCE [LARGE SCALE GENOMIC DNA]</scope>
    <source>
        <strain evidence="1">W97</strain>
    </source>
</reference>
<name>A0A1W2TL77_ROSNE</name>
<keyword evidence="1" id="KW-0223">Dioxygenase</keyword>
<proteinExistence type="predicted"/>
<protein>
    <submittedName>
        <fullName evidence="1">Putative phytanoyl-dioxygenase family protein</fullName>
    </submittedName>
</protein>